<dbReference type="Pfam" id="PF00075">
    <property type="entry name" value="RNase_H"/>
    <property type="match status" value="1"/>
</dbReference>
<evidence type="ECO:0000256" key="1">
    <source>
        <dbReference type="ARBA" id="ARBA00000077"/>
    </source>
</evidence>
<dbReference type="EMBL" id="JBAMIC010000003">
    <property type="protein sequence ID" value="KAK7109742.1"/>
    <property type="molecule type" value="Genomic_DNA"/>
</dbReference>
<proteinExistence type="inferred from homology"/>
<gene>
    <name evidence="9" type="ORF">V1264_013730</name>
</gene>
<dbReference type="EC" id="3.1.26.4" evidence="3"/>
<dbReference type="InterPro" id="IPR012337">
    <property type="entry name" value="RNaseH-like_sf"/>
</dbReference>
<evidence type="ECO:0000256" key="5">
    <source>
        <dbReference type="ARBA" id="ARBA00022723"/>
    </source>
</evidence>
<evidence type="ECO:0000259" key="8">
    <source>
        <dbReference type="PROSITE" id="PS50879"/>
    </source>
</evidence>
<keyword evidence="6" id="KW-0255">Endonuclease</keyword>
<evidence type="ECO:0000256" key="3">
    <source>
        <dbReference type="ARBA" id="ARBA00012180"/>
    </source>
</evidence>
<dbReference type="AlphaFoldDB" id="A0AAN9GII7"/>
<name>A0AAN9GII7_9CAEN</name>
<dbReference type="Proteomes" id="UP001374579">
    <property type="component" value="Unassembled WGS sequence"/>
</dbReference>
<sequence length="304" mass="33305">MEAKVSLSVPGITSKDQRPTVLKTLTLAMIKDDLYPPSSWTHVFTDGSADGAVRNGGSGIYIRFTDGERQSLAVPGGKLCSSFRAEVLAIKTAADFLSSCDKPPGSISIFTDSMSTLQTLESTDPDPLIQTLKASLNTLTVRTATTLQWVPAHVGLPGNEQADRLAKEGSQLTQPSNPASYEETKTLVRSKFRADLVAQNGGYRTDQDPIRKLKRNQQTLIFRLRTGYCGLRAHLKRIGIIDTALCECGQADQTPSHMLQDCLSHEARRREQRPDGTDLRNKLWGTADELRRTASFAASLGERL</sequence>
<dbReference type="GO" id="GO:0043137">
    <property type="term" value="P:DNA replication, removal of RNA primer"/>
    <property type="evidence" value="ECO:0007669"/>
    <property type="project" value="TreeGrafter"/>
</dbReference>
<feature type="domain" description="RNase H type-1" evidence="8">
    <location>
        <begin position="37"/>
        <end position="171"/>
    </location>
</feature>
<dbReference type="GO" id="GO:0046872">
    <property type="term" value="F:metal ion binding"/>
    <property type="evidence" value="ECO:0007669"/>
    <property type="project" value="UniProtKB-KW"/>
</dbReference>
<dbReference type="PROSITE" id="PS50879">
    <property type="entry name" value="RNASE_H_1"/>
    <property type="match status" value="1"/>
</dbReference>
<evidence type="ECO:0000256" key="4">
    <source>
        <dbReference type="ARBA" id="ARBA00022722"/>
    </source>
</evidence>
<evidence type="ECO:0000313" key="9">
    <source>
        <dbReference type="EMBL" id="KAK7109742.1"/>
    </source>
</evidence>
<dbReference type="GO" id="GO:0004523">
    <property type="term" value="F:RNA-DNA hybrid ribonuclease activity"/>
    <property type="evidence" value="ECO:0007669"/>
    <property type="project" value="UniProtKB-EC"/>
</dbReference>
<evidence type="ECO:0000256" key="7">
    <source>
        <dbReference type="ARBA" id="ARBA00022801"/>
    </source>
</evidence>
<dbReference type="InterPro" id="IPR002156">
    <property type="entry name" value="RNaseH_domain"/>
</dbReference>
<evidence type="ECO:0000256" key="2">
    <source>
        <dbReference type="ARBA" id="ARBA00005300"/>
    </source>
</evidence>
<keyword evidence="5" id="KW-0479">Metal-binding</keyword>
<reference evidence="9 10" key="1">
    <citation type="submission" date="2024-02" db="EMBL/GenBank/DDBJ databases">
        <title>Chromosome-scale genome assembly of the rough periwinkle Littorina saxatilis.</title>
        <authorList>
            <person name="De Jode A."/>
            <person name="Faria R."/>
            <person name="Formenti G."/>
            <person name="Sims Y."/>
            <person name="Smith T.P."/>
            <person name="Tracey A."/>
            <person name="Wood J.M.D."/>
            <person name="Zagrodzka Z.B."/>
            <person name="Johannesson K."/>
            <person name="Butlin R.K."/>
            <person name="Leder E.H."/>
        </authorList>
    </citation>
    <scope>NUCLEOTIDE SEQUENCE [LARGE SCALE GENOMIC DNA]</scope>
    <source>
        <strain evidence="9">Snail1</strain>
        <tissue evidence="9">Muscle</tissue>
    </source>
</reference>
<comment type="caution">
    <text evidence="9">The sequence shown here is derived from an EMBL/GenBank/DDBJ whole genome shotgun (WGS) entry which is preliminary data.</text>
</comment>
<dbReference type="InterPro" id="IPR036397">
    <property type="entry name" value="RNaseH_sf"/>
</dbReference>
<evidence type="ECO:0000313" key="10">
    <source>
        <dbReference type="Proteomes" id="UP001374579"/>
    </source>
</evidence>
<dbReference type="SUPFAM" id="SSF53098">
    <property type="entry name" value="Ribonuclease H-like"/>
    <property type="match status" value="1"/>
</dbReference>
<keyword evidence="4" id="KW-0540">Nuclease</keyword>
<protein>
    <recommendedName>
        <fullName evidence="3">ribonuclease H</fullName>
        <ecNumber evidence="3">3.1.26.4</ecNumber>
    </recommendedName>
</protein>
<accession>A0AAN9GII7</accession>
<dbReference type="Gene3D" id="3.30.420.10">
    <property type="entry name" value="Ribonuclease H-like superfamily/Ribonuclease H"/>
    <property type="match status" value="1"/>
</dbReference>
<dbReference type="PANTHER" id="PTHR10642">
    <property type="entry name" value="RIBONUCLEASE H1"/>
    <property type="match status" value="1"/>
</dbReference>
<keyword evidence="7" id="KW-0378">Hydrolase</keyword>
<dbReference type="GO" id="GO:0003676">
    <property type="term" value="F:nucleic acid binding"/>
    <property type="evidence" value="ECO:0007669"/>
    <property type="project" value="InterPro"/>
</dbReference>
<comment type="catalytic activity">
    <reaction evidence="1">
        <text>Endonucleolytic cleavage to 5'-phosphomonoester.</text>
        <dbReference type="EC" id="3.1.26.4"/>
    </reaction>
</comment>
<keyword evidence="10" id="KW-1185">Reference proteome</keyword>
<organism evidence="9 10">
    <name type="scientific">Littorina saxatilis</name>
    <dbReference type="NCBI Taxonomy" id="31220"/>
    <lineage>
        <taxon>Eukaryota</taxon>
        <taxon>Metazoa</taxon>
        <taxon>Spiralia</taxon>
        <taxon>Lophotrochozoa</taxon>
        <taxon>Mollusca</taxon>
        <taxon>Gastropoda</taxon>
        <taxon>Caenogastropoda</taxon>
        <taxon>Littorinimorpha</taxon>
        <taxon>Littorinoidea</taxon>
        <taxon>Littorinidae</taxon>
        <taxon>Littorina</taxon>
    </lineage>
</organism>
<evidence type="ECO:0000256" key="6">
    <source>
        <dbReference type="ARBA" id="ARBA00022759"/>
    </source>
</evidence>
<dbReference type="CDD" id="cd09276">
    <property type="entry name" value="Rnase_HI_RT_non_LTR"/>
    <property type="match status" value="1"/>
</dbReference>
<dbReference type="InterPro" id="IPR050092">
    <property type="entry name" value="RNase_H"/>
</dbReference>
<dbReference type="PANTHER" id="PTHR10642:SF26">
    <property type="entry name" value="RIBONUCLEASE H1"/>
    <property type="match status" value="1"/>
</dbReference>
<comment type="similarity">
    <text evidence="2">Belongs to the RNase H family.</text>
</comment>